<gene>
    <name evidence="2" type="ORF">GCM10022287_17060</name>
</gene>
<comment type="similarity">
    <text evidence="1">Belongs to the asp23 family.</text>
</comment>
<evidence type="ECO:0008006" key="4">
    <source>
        <dbReference type="Google" id="ProtNLM"/>
    </source>
</evidence>
<dbReference type="InterPro" id="IPR005531">
    <property type="entry name" value="Asp23"/>
</dbReference>
<keyword evidence="3" id="KW-1185">Reference proteome</keyword>
<evidence type="ECO:0000256" key="1">
    <source>
        <dbReference type="ARBA" id="ARBA00005721"/>
    </source>
</evidence>
<proteinExistence type="inferred from homology"/>
<dbReference type="RefSeq" id="WP_344753316.1">
    <property type="nucleotide sequence ID" value="NZ_BAABBW010000002.1"/>
</dbReference>
<sequence length="211" mass="22604">MTEPRSPHDFAGFDIPDPVRLDGHTIEELSAYLDAERTPTNFSIESSPGCQIALTALTRLRELTAHTLEVQAAVEPAPPDSWVHSIMNRIALEARTGRDIPIAHSAPTAHLTMTEGAVRGMIRVAGDSISEVIVGRCRIDGDVTVPGALVTVAVDISVAWGESIPIAADRAREAIQRQLSKHTELNITAVDITVQDIRFAGTGTVAGTSRQ</sequence>
<dbReference type="Proteomes" id="UP001501079">
    <property type="component" value="Unassembled WGS sequence"/>
</dbReference>
<reference evidence="3" key="1">
    <citation type="journal article" date="2019" name="Int. J. Syst. Evol. Microbiol.">
        <title>The Global Catalogue of Microorganisms (GCM) 10K type strain sequencing project: providing services to taxonomists for standard genome sequencing and annotation.</title>
        <authorList>
            <consortium name="The Broad Institute Genomics Platform"/>
            <consortium name="The Broad Institute Genome Sequencing Center for Infectious Disease"/>
            <person name="Wu L."/>
            <person name="Ma J."/>
        </authorList>
    </citation>
    <scope>NUCLEOTIDE SEQUENCE [LARGE SCALE GENOMIC DNA]</scope>
    <source>
        <strain evidence="3">JCM 17591</strain>
    </source>
</reference>
<protein>
    <recommendedName>
        <fullName evidence="4">Asp23/Gls24 family envelope stress response protein</fullName>
    </recommendedName>
</protein>
<dbReference type="Pfam" id="PF03780">
    <property type="entry name" value="Asp23"/>
    <property type="match status" value="1"/>
</dbReference>
<dbReference type="EMBL" id="BAABBW010000002">
    <property type="protein sequence ID" value="GAA4173924.1"/>
    <property type="molecule type" value="Genomic_DNA"/>
</dbReference>
<accession>A0ABP7ZZH9</accession>
<name>A0ABP7ZZH9_9MICO</name>
<organism evidence="2 3">
    <name type="scientific">Gryllotalpicola koreensis</name>
    <dbReference type="NCBI Taxonomy" id="993086"/>
    <lineage>
        <taxon>Bacteria</taxon>
        <taxon>Bacillati</taxon>
        <taxon>Actinomycetota</taxon>
        <taxon>Actinomycetes</taxon>
        <taxon>Micrococcales</taxon>
        <taxon>Microbacteriaceae</taxon>
        <taxon>Gryllotalpicola</taxon>
    </lineage>
</organism>
<evidence type="ECO:0000313" key="3">
    <source>
        <dbReference type="Proteomes" id="UP001501079"/>
    </source>
</evidence>
<evidence type="ECO:0000313" key="2">
    <source>
        <dbReference type="EMBL" id="GAA4173924.1"/>
    </source>
</evidence>
<comment type="caution">
    <text evidence="2">The sequence shown here is derived from an EMBL/GenBank/DDBJ whole genome shotgun (WGS) entry which is preliminary data.</text>
</comment>